<comment type="subcellular location">
    <subcellularLocation>
        <location evidence="1">Cell membrane</location>
        <topology evidence="1">Multi-pass membrane protein</topology>
    </subcellularLocation>
</comment>
<dbReference type="CDD" id="cd18582">
    <property type="entry name" value="ABC_6TM_ATM1_ABCB7"/>
    <property type="match status" value="1"/>
</dbReference>
<feature type="transmembrane region" description="Helical" evidence="11">
    <location>
        <begin position="295"/>
        <end position="313"/>
    </location>
</feature>
<keyword evidence="8 11" id="KW-1133">Transmembrane helix</keyword>
<feature type="transmembrane region" description="Helical" evidence="11">
    <location>
        <begin position="32"/>
        <end position="53"/>
    </location>
</feature>
<dbReference type="SMART" id="SM00382">
    <property type="entry name" value="AAA"/>
    <property type="match status" value="1"/>
</dbReference>
<dbReference type="InterPro" id="IPR003593">
    <property type="entry name" value="AAA+_ATPase"/>
</dbReference>
<dbReference type="FunFam" id="3.40.50.300:FF:000287">
    <property type="entry name" value="Multidrug ABC transporter ATP-binding protein"/>
    <property type="match status" value="1"/>
</dbReference>
<dbReference type="InterPro" id="IPR027417">
    <property type="entry name" value="P-loop_NTPase"/>
</dbReference>
<dbReference type="PROSITE" id="PS00211">
    <property type="entry name" value="ABC_TRANSPORTER_1"/>
    <property type="match status" value="1"/>
</dbReference>
<dbReference type="Gene3D" id="1.20.1560.10">
    <property type="entry name" value="ABC transporter type 1, transmembrane domain"/>
    <property type="match status" value="1"/>
</dbReference>
<evidence type="ECO:0000256" key="4">
    <source>
        <dbReference type="ARBA" id="ARBA00022519"/>
    </source>
</evidence>
<feature type="transmembrane region" description="Helical" evidence="11">
    <location>
        <begin position="65"/>
        <end position="84"/>
    </location>
</feature>
<dbReference type="GO" id="GO:0005886">
    <property type="term" value="C:plasma membrane"/>
    <property type="evidence" value="ECO:0007669"/>
    <property type="project" value="UniProtKB-SubCell"/>
</dbReference>
<dbReference type="InterPro" id="IPR003439">
    <property type="entry name" value="ABC_transporter-like_ATP-bd"/>
</dbReference>
<dbReference type="GO" id="GO:0140359">
    <property type="term" value="F:ABC-type transporter activity"/>
    <property type="evidence" value="ECO:0007669"/>
    <property type="project" value="InterPro"/>
</dbReference>
<dbReference type="Gene3D" id="3.40.50.300">
    <property type="entry name" value="P-loop containing nucleotide triphosphate hydrolases"/>
    <property type="match status" value="1"/>
</dbReference>
<evidence type="ECO:0000256" key="9">
    <source>
        <dbReference type="ARBA" id="ARBA00023055"/>
    </source>
</evidence>
<dbReference type="SUPFAM" id="SSF52540">
    <property type="entry name" value="P-loop containing nucleoside triphosphate hydrolases"/>
    <property type="match status" value="1"/>
</dbReference>
<dbReference type="Proteomes" id="UP000032430">
    <property type="component" value="Chromosome I"/>
</dbReference>
<dbReference type="GO" id="GO:0016887">
    <property type="term" value="F:ATP hydrolysis activity"/>
    <property type="evidence" value="ECO:0007669"/>
    <property type="project" value="InterPro"/>
</dbReference>
<dbReference type="KEGG" id="lfa:LFA_2277"/>
<accession>A0A098G6P0</accession>
<name>A0A098G6P0_9GAMM</name>
<keyword evidence="4" id="KW-0997">Cell inner membrane</keyword>
<dbReference type="Pfam" id="PF00664">
    <property type="entry name" value="ABC_membrane"/>
    <property type="match status" value="1"/>
</dbReference>
<dbReference type="PANTHER" id="PTHR24221">
    <property type="entry name" value="ATP-BINDING CASSETTE SUB-FAMILY B"/>
    <property type="match status" value="1"/>
</dbReference>
<keyword evidence="10 11" id="KW-0472">Membrane</keyword>
<dbReference type="InterPro" id="IPR039421">
    <property type="entry name" value="Type_1_exporter"/>
</dbReference>
<dbReference type="OrthoDB" id="9806127at2"/>
<keyword evidence="9" id="KW-0445">Lipid transport</keyword>
<protein>
    <submittedName>
        <fullName evidence="14">ABC transporter, ATP-binding protein</fullName>
    </submittedName>
</protein>
<keyword evidence="5 11" id="KW-0812">Transmembrane</keyword>
<feature type="transmembrane region" description="Helical" evidence="11">
    <location>
        <begin position="145"/>
        <end position="167"/>
    </location>
</feature>
<feature type="domain" description="ABC transporter" evidence="12">
    <location>
        <begin position="352"/>
        <end position="586"/>
    </location>
</feature>
<evidence type="ECO:0000256" key="11">
    <source>
        <dbReference type="SAM" id="Phobius"/>
    </source>
</evidence>
<dbReference type="AlphaFoldDB" id="A0A098G6P0"/>
<evidence type="ECO:0000256" key="1">
    <source>
        <dbReference type="ARBA" id="ARBA00004651"/>
    </source>
</evidence>
<evidence type="ECO:0000256" key="2">
    <source>
        <dbReference type="ARBA" id="ARBA00022448"/>
    </source>
</evidence>
<evidence type="ECO:0000256" key="7">
    <source>
        <dbReference type="ARBA" id="ARBA00022840"/>
    </source>
</evidence>
<organism evidence="14 15">
    <name type="scientific">Legionella fallonii LLAP-10</name>
    <dbReference type="NCBI Taxonomy" id="1212491"/>
    <lineage>
        <taxon>Bacteria</taxon>
        <taxon>Pseudomonadati</taxon>
        <taxon>Pseudomonadota</taxon>
        <taxon>Gammaproteobacteria</taxon>
        <taxon>Legionellales</taxon>
        <taxon>Legionellaceae</taxon>
        <taxon>Legionella</taxon>
    </lineage>
</organism>
<dbReference type="HOGENOM" id="CLU_000604_84_1_6"/>
<evidence type="ECO:0000256" key="10">
    <source>
        <dbReference type="ARBA" id="ARBA00023136"/>
    </source>
</evidence>
<sequence>MMNESLPSIKETIYYLWPCVWTKNSLRGKIHVVLALLFILISIALNLCVPIFLKEAINALSGHALFLNSTPLVIILTYASVWGASKACITLSQVIAFPVELEGARKFCLELFDHVQALSTKFHRERKSGEILTIIERSHSSAVDLIGRPIVMILPVLIEIIFAMIFLSYFYDLFFGLVLLLMLVSYILLSYYTAQWIVKCRMKQNNEDASANAYLVESLLHADTVKYFNTQQDEINTAAQKSQEKACADTRALNADAKIHLMQNVIVGMCVIIMLLLAGSRVIAGSMNVGDFVLVHGYLFMFMLPLSMLGYRIRVTRDDLARFQTAIQLLKIPIDIQDQPNARTLKYKEGKIQFDHVHFTYNEHRKILDDVSFIVEPGTTTAIVGSSGSGKSTLARLIFRLYDLNSGSIQIDGQNISNIQHASLRAILGIVPQETALFNDTLRNNLIYGNPHVTHDELADAIQAVHLDRFVAKLPDGLETRVGERGLKLSGGEKQRVAIARMLLKKPKIFIFDEATSSLDMKTEKDIQTCLKQISINTTTLIIAHRLSTVTHADNILVLAKGVIIEQGTHNELLNQNGAYAQLWKAQSQNKIDTGSINGFVP</sequence>
<proteinExistence type="predicted"/>
<evidence type="ECO:0000256" key="3">
    <source>
        <dbReference type="ARBA" id="ARBA00022475"/>
    </source>
</evidence>
<evidence type="ECO:0000313" key="15">
    <source>
        <dbReference type="Proteomes" id="UP000032430"/>
    </source>
</evidence>
<reference evidence="15" key="1">
    <citation type="submission" date="2014-09" db="EMBL/GenBank/DDBJ databases">
        <authorList>
            <person name="Gomez-Valero L."/>
        </authorList>
    </citation>
    <scope>NUCLEOTIDE SEQUENCE [LARGE SCALE GENOMIC DNA]</scope>
    <source>
        <strain evidence="15">ATCC700992</strain>
    </source>
</reference>
<dbReference type="SUPFAM" id="SSF90123">
    <property type="entry name" value="ABC transporter transmembrane region"/>
    <property type="match status" value="1"/>
</dbReference>
<keyword evidence="2" id="KW-0813">Transport</keyword>
<feature type="domain" description="ABC transmembrane type-1" evidence="13">
    <location>
        <begin position="33"/>
        <end position="318"/>
    </location>
</feature>
<keyword evidence="15" id="KW-1185">Reference proteome</keyword>
<feature type="transmembrane region" description="Helical" evidence="11">
    <location>
        <begin position="261"/>
        <end position="283"/>
    </location>
</feature>
<dbReference type="GO" id="GO:0006869">
    <property type="term" value="P:lipid transport"/>
    <property type="evidence" value="ECO:0007669"/>
    <property type="project" value="UniProtKB-KW"/>
</dbReference>
<dbReference type="GO" id="GO:0005524">
    <property type="term" value="F:ATP binding"/>
    <property type="evidence" value="ECO:0007669"/>
    <property type="project" value="UniProtKB-KW"/>
</dbReference>
<gene>
    <name evidence="14" type="ORF">LFA_2277</name>
</gene>
<dbReference type="PANTHER" id="PTHR24221:SF654">
    <property type="entry name" value="ATP-BINDING CASSETTE SUB-FAMILY B MEMBER 6"/>
    <property type="match status" value="1"/>
</dbReference>
<feature type="transmembrane region" description="Helical" evidence="11">
    <location>
        <begin position="173"/>
        <end position="194"/>
    </location>
</feature>
<keyword evidence="3" id="KW-1003">Cell membrane</keyword>
<dbReference type="PROSITE" id="PS50929">
    <property type="entry name" value="ABC_TM1F"/>
    <property type="match status" value="1"/>
</dbReference>
<evidence type="ECO:0000313" key="14">
    <source>
        <dbReference type="EMBL" id="CEG57651.1"/>
    </source>
</evidence>
<dbReference type="EMBL" id="LN614827">
    <property type="protein sequence ID" value="CEG57651.1"/>
    <property type="molecule type" value="Genomic_DNA"/>
</dbReference>
<keyword evidence="7 14" id="KW-0067">ATP-binding</keyword>
<evidence type="ECO:0000256" key="8">
    <source>
        <dbReference type="ARBA" id="ARBA00022989"/>
    </source>
</evidence>
<dbReference type="RefSeq" id="WP_045096111.1">
    <property type="nucleotide sequence ID" value="NZ_LN614827.1"/>
</dbReference>
<evidence type="ECO:0000259" key="13">
    <source>
        <dbReference type="PROSITE" id="PS50929"/>
    </source>
</evidence>
<dbReference type="InterPro" id="IPR017871">
    <property type="entry name" value="ABC_transporter-like_CS"/>
</dbReference>
<dbReference type="InterPro" id="IPR011527">
    <property type="entry name" value="ABC1_TM_dom"/>
</dbReference>
<evidence type="ECO:0000256" key="5">
    <source>
        <dbReference type="ARBA" id="ARBA00022692"/>
    </source>
</evidence>
<dbReference type="PROSITE" id="PS50893">
    <property type="entry name" value="ABC_TRANSPORTER_2"/>
    <property type="match status" value="1"/>
</dbReference>
<evidence type="ECO:0000259" key="12">
    <source>
        <dbReference type="PROSITE" id="PS50893"/>
    </source>
</evidence>
<dbReference type="InterPro" id="IPR036640">
    <property type="entry name" value="ABC1_TM_sf"/>
</dbReference>
<dbReference type="STRING" id="1212491.LFA_2277"/>
<evidence type="ECO:0000256" key="6">
    <source>
        <dbReference type="ARBA" id="ARBA00022741"/>
    </source>
</evidence>
<dbReference type="Pfam" id="PF00005">
    <property type="entry name" value="ABC_tran"/>
    <property type="match status" value="1"/>
</dbReference>
<keyword evidence="6" id="KW-0547">Nucleotide-binding</keyword>